<evidence type="ECO:0000313" key="11">
    <source>
        <dbReference type="Proteomes" id="UP000034072"/>
    </source>
</evidence>
<reference evidence="10 11" key="1">
    <citation type="journal article" date="2015" name="Nature">
        <title>rRNA introns, odd ribosomes, and small enigmatic genomes across a large radiation of phyla.</title>
        <authorList>
            <person name="Brown C.T."/>
            <person name="Hug L.A."/>
            <person name="Thomas B.C."/>
            <person name="Sharon I."/>
            <person name="Castelle C.J."/>
            <person name="Singh A."/>
            <person name="Wilkins M.J."/>
            <person name="Williams K.H."/>
            <person name="Banfield J.F."/>
        </authorList>
    </citation>
    <scope>NUCLEOTIDE SEQUENCE [LARGE SCALE GENOMIC DNA]</scope>
</reference>
<evidence type="ECO:0000313" key="10">
    <source>
        <dbReference type="EMBL" id="KKR40714.1"/>
    </source>
</evidence>
<dbReference type="SUPFAM" id="SSF54534">
    <property type="entry name" value="FKBP-like"/>
    <property type="match status" value="1"/>
</dbReference>
<evidence type="ECO:0000256" key="5">
    <source>
        <dbReference type="PROSITE-ProRule" id="PRU00277"/>
    </source>
</evidence>
<evidence type="ECO:0000256" key="7">
    <source>
        <dbReference type="SAM" id="MobiDB-lite"/>
    </source>
</evidence>
<dbReference type="Gene3D" id="3.10.50.40">
    <property type="match status" value="1"/>
</dbReference>
<evidence type="ECO:0000256" key="4">
    <source>
        <dbReference type="ARBA" id="ARBA00023235"/>
    </source>
</evidence>
<dbReference type="EMBL" id="LBXZ01000005">
    <property type="protein sequence ID" value="KKR40714.1"/>
    <property type="molecule type" value="Genomic_DNA"/>
</dbReference>
<dbReference type="PATRIC" id="fig|1619033.3.peg.423"/>
<evidence type="ECO:0000259" key="9">
    <source>
        <dbReference type="PROSITE" id="PS50059"/>
    </source>
</evidence>
<evidence type="ECO:0000256" key="8">
    <source>
        <dbReference type="SAM" id="Phobius"/>
    </source>
</evidence>
<feature type="domain" description="PPIase FKBP-type" evidence="9">
    <location>
        <begin position="93"/>
        <end position="180"/>
    </location>
</feature>
<evidence type="ECO:0000256" key="1">
    <source>
        <dbReference type="ARBA" id="ARBA00000971"/>
    </source>
</evidence>
<name>A0A0G0QK29_9BACT</name>
<dbReference type="AlphaFoldDB" id="A0A0G0QK29"/>
<dbReference type="PROSITE" id="PS50059">
    <property type="entry name" value="FKBP_PPIASE"/>
    <property type="match status" value="1"/>
</dbReference>
<gene>
    <name evidence="10" type="ORF">UT75_C0005G0022</name>
</gene>
<evidence type="ECO:0000256" key="3">
    <source>
        <dbReference type="ARBA" id="ARBA00023110"/>
    </source>
</evidence>
<keyword evidence="8" id="KW-0812">Transmembrane</keyword>
<feature type="compositionally biased region" description="Low complexity" evidence="7">
    <location>
        <begin position="39"/>
        <end position="52"/>
    </location>
</feature>
<comment type="catalytic activity">
    <reaction evidence="1 5 6">
        <text>[protein]-peptidylproline (omega=180) = [protein]-peptidylproline (omega=0)</text>
        <dbReference type="Rhea" id="RHEA:16237"/>
        <dbReference type="Rhea" id="RHEA-COMP:10747"/>
        <dbReference type="Rhea" id="RHEA-COMP:10748"/>
        <dbReference type="ChEBI" id="CHEBI:83833"/>
        <dbReference type="ChEBI" id="CHEBI:83834"/>
        <dbReference type="EC" id="5.2.1.8"/>
    </reaction>
</comment>
<accession>A0A0G0QK29</accession>
<comment type="caution">
    <text evidence="10">The sequence shown here is derived from an EMBL/GenBank/DDBJ whole genome shotgun (WGS) entry which is preliminary data.</text>
</comment>
<dbReference type="Pfam" id="PF00254">
    <property type="entry name" value="FKBP_C"/>
    <property type="match status" value="1"/>
</dbReference>
<dbReference type="PANTHER" id="PTHR43811">
    <property type="entry name" value="FKBP-TYPE PEPTIDYL-PROLYL CIS-TRANS ISOMERASE FKPA"/>
    <property type="match status" value="1"/>
</dbReference>
<feature type="region of interest" description="Disordered" evidence="7">
    <location>
        <begin position="39"/>
        <end position="73"/>
    </location>
</feature>
<organism evidence="10 11">
    <name type="scientific">Candidatus Yanofskybacteria bacterium GW2011_GWE2_40_11</name>
    <dbReference type="NCBI Taxonomy" id="1619033"/>
    <lineage>
        <taxon>Bacteria</taxon>
        <taxon>Candidatus Yanofskyibacteriota</taxon>
    </lineage>
</organism>
<comment type="similarity">
    <text evidence="2 6">Belongs to the FKBP-type PPIase family.</text>
</comment>
<keyword evidence="3 5" id="KW-0697">Rotamase</keyword>
<sequence>MIKNTFILIVLVVFVTAAVWFFLSKTNSPVASIIDLTSPLPSPSASPSSTPAGDQGQPPRDQQSQNPSADQIPMDKISGQDLVVGTGAEAKQGDSVKVNYVGTLLDGTKFDSSYDRNQPFEFTIGAGQVIQGWEVGVSGMKIGGKRKLIIPPQFGYGEQAMGKIPANSVLVFEIELLGVTPGQASAQ</sequence>
<feature type="compositionally biased region" description="Polar residues" evidence="7">
    <location>
        <begin position="60"/>
        <end position="69"/>
    </location>
</feature>
<keyword evidence="8" id="KW-0472">Membrane</keyword>
<dbReference type="InterPro" id="IPR046357">
    <property type="entry name" value="PPIase_dom_sf"/>
</dbReference>
<dbReference type="EC" id="5.2.1.8" evidence="6"/>
<dbReference type="InterPro" id="IPR001179">
    <property type="entry name" value="PPIase_FKBP_dom"/>
</dbReference>
<feature type="transmembrane region" description="Helical" evidence="8">
    <location>
        <begin position="6"/>
        <end position="23"/>
    </location>
</feature>
<dbReference type="FunFam" id="3.10.50.40:FF:000006">
    <property type="entry name" value="Peptidyl-prolyl cis-trans isomerase"/>
    <property type="match status" value="1"/>
</dbReference>
<dbReference type="GO" id="GO:0003755">
    <property type="term" value="F:peptidyl-prolyl cis-trans isomerase activity"/>
    <property type="evidence" value="ECO:0007669"/>
    <property type="project" value="UniProtKB-UniRule"/>
</dbReference>
<evidence type="ECO:0000256" key="6">
    <source>
        <dbReference type="RuleBase" id="RU003915"/>
    </source>
</evidence>
<keyword evidence="4 5" id="KW-0413">Isomerase</keyword>
<evidence type="ECO:0000256" key="2">
    <source>
        <dbReference type="ARBA" id="ARBA00006577"/>
    </source>
</evidence>
<dbReference type="PANTHER" id="PTHR43811:SF19">
    <property type="entry name" value="39 KDA FK506-BINDING NUCLEAR PROTEIN"/>
    <property type="match status" value="1"/>
</dbReference>
<keyword evidence="8" id="KW-1133">Transmembrane helix</keyword>
<dbReference type="Proteomes" id="UP000034072">
    <property type="component" value="Unassembled WGS sequence"/>
</dbReference>
<protein>
    <recommendedName>
        <fullName evidence="6">Peptidyl-prolyl cis-trans isomerase</fullName>
        <ecNumber evidence="6">5.2.1.8</ecNumber>
    </recommendedName>
</protein>
<proteinExistence type="inferred from homology"/>